<proteinExistence type="inferred from homology"/>
<keyword evidence="4" id="KW-0521">NADP</keyword>
<keyword evidence="10" id="KW-1185">Reference proteome</keyword>
<dbReference type="PRINTS" id="PR00081">
    <property type="entry name" value="GDHRDH"/>
</dbReference>
<dbReference type="Proteomes" id="UP000009131">
    <property type="component" value="Unassembled WGS sequence"/>
</dbReference>
<reference evidence="9 10" key="1">
    <citation type="journal article" date="2011" name="J. Gen. Appl. Microbiol.">
        <title>Draft genome sequencing of the enigmatic basidiomycete Mixia osmundae.</title>
        <authorList>
            <person name="Nishida H."/>
            <person name="Nagatsuka Y."/>
            <person name="Sugiyama J."/>
        </authorList>
    </citation>
    <scope>NUCLEOTIDE SEQUENCE [LARGE SCALE GENOMIC DNA]</scope>
    <source>
        <strain evidence="10">CBS 9802 / IAM 14324 / JCM 22182 / KY 12970</strain>
    </source>
</reference>
<dbReference type="InterPro" id="IPR051935">
    <property type="entry name" value="HSDL2"/>
</dbReference>
<dbReference type="InterPro" id="IPR002347">
    <property type="entry name" value="SDR_fam"/>
</dbReference>
<dbReference type="GO" id="GO:0005777">
    <property type="term" value="C:peroxisome"/>
    <property type="evidence" value="ECO:0007669"/>
    <property type="project" value="UniProtKB-SubCell"/>
</dbReference>
<keyword evidence="6" id="KW-0496">Mitochondrion</keyword>
<evidence type="ECO:0000256" key="5">
    <source>
        <dbReference type="ARBA" id="ARBA00023002"/>
    </source>
</evidence>
<organism evidence="9 10">
    <name type="scientific">Mixia osmundae (strain CBS 9802 / IAM 14324 / JCM 22182 / KY 12970)</name>
    <dbReference type="NCBI Taxonomy" id="764103"/>
    <lineage>
        <taxon>Eukaryota</taxon>
        <taxon>Fungi</taxon>
        <taxon>Dikarya</taxon>
        <taxon>Basidiomycota</taxon>
        <taxon>Pucciniomycotina</taxon>
        <taxon>Mixiomycetes</taxon>
        <taxon>Mixiales</taxon>
        <taxon>Mixiaceae</taxon>
        <taxon>Mixia</taxon>
    </lineage>
</organism>
<comment type="caution">
    <text evidence="9">The sequence shown here is derived from an EMBL/GenBank/DDBJ whole genome shotgun (WGS) entry which is preliminary data.</text>
</comment>
<name>G7DS65_MIXOS</name>
<dbReference type="OrthoDB" id="5327538at2759"/>
<evidence type="ECO:0000256" key="4">
    <source>
        <dbReference type="ARBA" id="ARBA00022857"/>
    </source>
</evidence>
<dbReference type="AlphaFoldDB" id="G7DS65"/>
<dbReference type="EMBL" id="BABT02000004">
    <property type="protein sequence ID" value="GAA93425.1"/>
    <property type="molecule type" value="Genomic_DNA"/>
</dbReference>
<evidence type="ECO:0000313" key="9">
    <source>
        <dbReference type="EMBL" id="GAA93425.1"/>
    </source>
</evidence>
<evidence type="ECO:0000256" key="3">
    <source>
        <dbReference type="ARBA" id="ARBA00006484"/>
    </source>
</evidence>
<evidence type="ECO:0000256" key="2">
    <source>
        <dbReference type="ARBA" id="ARBA00004275"/>
    </source>
</evidence>
<evidence type="ECO:0000256" key="7">
    <source>
        <dbReference type="ARBA" id="ARBA00023140"/>
    </source>
</evidence>
<evidence type="ECO:0000313" key="10">
    <source>
        <dbReference type="Proteomes" id="UP000009131"/>
    </source>
</evidence>
<dbReference type="STRING" id="764103.G7DS65"/>
<dbReference type="InterPro" id="IPR036291">
    <property type="entry name" value="NAD(P)-bd_dom_sf"/>
</dbReference>
<sequence length="299" mass="32410">MPSPRVFVTGASRGIGLEIAKKLASERGAHVTIAAKTKEPHPKLSGTIYTAADEIEACGGKATPLVMDVRDEQGVRESIDTAAKAMGGIDVLINNASAISLTDSQRTKMKTYDLMNNINGRGTYLASAAAIPHLIDSGRQGRNPHILTLSPPLAIFRDSEDAMSQFGKATAYAMAKFAMSLCSLGLAGELRGRVAVNALWPYTLINTEALRLIVSEEEQSRSRTSAIVARCAHEMLLRDSKTYTGNFEIDEIFLLKNRLCSPADIDAFAVDRKHSARLLPDLFVPRGTAETISELRESY</sequence>
<gene>
    <name evidence="9" type="primary">Mo00066</name>
    <name evidence="9" type="ORF">E5Q_00066</name>
</gene>
<dbReference type="InParanoid" id="G7DS65"/>
<evidence type="ECO:0000256" key="6">
    <source>
        <dbReference type="ARBA" id="ARBA00023128"/>
    </source>
</evidence>
<dbReference type="PANTHER" id="PTHR42808:SF3">
    <property type="entry name" value="HYDROXYSTEROID DEHYDROGENASE-LIKE PROTEIN 2"/>
    <property type="match status" value="1"/>
</dbReference>
<evidence type="ECO:0000256" key="8">
    <source>
        <dbReference type="ARBA" id="ARBA00040243"/>
    </source>
</evidence>
<dbReference type="NCBIfam" id="NF006133">
    <property type="entry name" value="PRK08278.1"/>
    <property type="match status" value="1"/>
</dbReference>
<dbReference type="eggNOG" id="KOG0725">
    <property type="taxonomic scope" value="Eukaryota"/>
</dbReference>
<comment type="subcellular location">
    <subcellularLocation>
        <location evidence="1">Mitochondrion</location>
    </subcellularLocation>
    <subcellularLocation>
        <location evidence="2">Peroxisome</location>
    </subcellularLocation>
</comment>
<accession>G7DS65</accession>
<protein>
    <recommendedName>
        <fullName evidence="8">Hydroxysteroid dehydrogenase-like protein 2</fullName>
    </recommendedName>
</protein>
<dbReference type="PANTHER" id="PTHR42808">
    <property type="entry name" value="HYDROXYSTEROID DEHYDROGENASE-LIKE PROTEIN 2"/>
    <property type="match status" value="1"/>
</dbReference>
<dbReference type="GO" id="GO:0016491">
    <property type="term" value="F:oxidoreductase activity"/>
    <property type="evidence" value="ECO:0007669"/>
    <property type="project" value="UniProtKB-KW"/>
</dbReference>
<dbReference type="Pfam" id="PF00106">
    <property type="entry name" value="adh_short"/>
    <property type="match status" value="1"/>
</dbReference>
<comment type="similarity">
    <text evidence="3">Belongs to the short-chain dehydrogenases/reductases (SDR) family.</text>
</comment>
<dbReference type="SUPFAM" id="SSF51735">
    <property type="entry name" value="NAD(P)-binding Rossmann-fold domains"/>
    <property type="match status" value="1"/>
</dbReference>
<dbReference type="RefSeq" id="XP_014566045.1">
    <property type="nucleotide sequence ID" value="XM_014710559.1"/>
</dbReference>
<evidence type="ECO:0000256" key="1">
    <source>
        <dbReference type="ARBA" id="ARBA00004173"/>
    </source>
</evidence>
<dbReference type="Gene3D" id="3.40.50.720">
    <property type="entry name" value="NAD(P)-binding Rossmann-like Domain"/>
    <property type="match status" value="1"/>
</dbReference>
<keyword evidence="5" id="KW-0560">Oxidoreductase</keyword>
<reference evidence="9 10" key="2">
    <citation type="journal article" date="2012" name="Open Biol.">
        <title>Characteristics of nucleosomes and linker DNA regions on the genome of the basidiomycete Mixia osmundae revealed by mono- and dinucleosome mapping.</title>
        <authorList>
            <person name="Nishida H."/>
            <person name="Kondo S."/>
            <person name="Matsumoto T."/>
            <person name="Suzuki Y."/>
            <person name="Yoshikawa H."/>
            <person name="Taylor T.D."/>
            <person name="Sugiyama J."/>
        </authorList>
    </citation>
    <scope>NUCLEOTIDE SEQUENCE [LARGE SCALE GENOMIC DNA]</scope>
    <source>
        <strain evidence="10">CBS 9802 / IAM 14324 / JCM 22182 / KY 12970</strain>
    </source>
</reference>
<dbReference type="GO" id="GO:0005739">
    <property type="term" value="C:mitochondrion"/>
    <property type="evidence" value="ECO:0007669"/>
    <property type="project" value="UniProtKB-SubCell"/>
</dbReference>
<dbReference type="HOGENOM" id="CLU_010194_2_2_1"/>
<keyword evidence="7" id="KW-0576">Peroxisome</keyword>
<dbReference type="OMA" id="GFSCLWP"/>
<dbReference type="FunFam" id="3.40.50.720:FF:000301">
    <property type="entry name" value="Hydroxysteroid dehydrogenase like 2"/>
    <property type="match status" value="1"/>
</dbReference>